<evidence type="ECO:0000259" key="3">
    <source>
        <dbReference type="Pfam" id="PF02775"/>
    </source>
</evidence>
<keyword evidence="2" id="KW-0456">Lyase</keyword>
<comment type="caution">
    <text evidence="4">The sequence shown here is derived from an EMBL/GenBank/DDBJ whole genome shotgun (WGS) entry which is preliminary data.</text>
</comment>
<dbReference type="RefSeq" id="WP_128929626.1">
    <property type="nucleotide sequence ID" value="NZ_JAKLTY010000014.1"/>
</dbReference>
<dbReference type="PANTHER" id="PTHR42818">
    <property type="entry name" value="SULFOPYRUVATE DECARBOXYLASE SUBUNIT ALPHA"/>
    <property type="match status" value="1"/>
</dbReference>
<evidence type="ECO:0000313" key="5">
    <source>
        <dbReference type="EMBL" id="MCG2670906.1"/>
    </source>
</evidence>
<evidence type="ECO:0000313" key="7">
    <source>
        <dbReference type="Proteomes" id="UP001139054"/>
    </source>
</evidence>
<evidence type="ECO:0000313" key="6">
    <source>
        <dbReference type="Proteomes" id="UP001139012"/>
    </source>
</evidence>
<dbReference type="GO" id="GO:0016831">
    <property type="term" value="F:carboxy-lyase activity"/>
    <property type="evidence" value="ECO:0007669"/>
    <property type="project" value="UniProtKB-KW"/>
</dbReference>
<dbReference type="GO" id="GO:0030976">
    <property type="term" value="F:thiamine pyrophosphate binding"/>
    <property type="evidence" value="ECO:0007669"/>
    <property type="project" value="InterPro"/>
</dbReference>
<evidence type="ECO:0000256" key="2">
    <source>
        <dbReference type="ARBA" id="ARBA00023239"/>
    </source>
</evidence>
<dbReference type="GeneID" id="39480753"/>
<dbReference type="EMBL" id="JAKLTY010000014">
    <property type="protein sequence ID" value="MCG2629392.1"/>
    <property type="molecule type" value="Genomic_DNA"/>
</dbReference>
<gene>
    <name evidence="5" type="ORF">L6637_28460</name>
    <name evidence="4" type="ORF">L6654_22405</name>
</gene>
<dbReference type="EMBL" id="JAKLUA010000011">
    <property type="protein sequence ID" value="MCG2670906.1"/>
    <property type="molecule type" value="Genomic_DNA"/>
</dbReference>
<name>A0A9X1R8S0_9BRAD</name>
<dbReference type="Pfam" id="PF02775">
    <property type="entry name" value="TPP_enzyme_C"/>
    <property type="match status" value="1"/>
</dbReference>
<organism evidence="4 7">
    <name type="scientific">Bradyrhizobium zhengyangense</name>
    <dbReference type="NCBI Taxonomy" id="2911009"/>
    <lineage>
        <taxon>Bacteria</taxon>
        <taxon>Pseudomonadati</taxon>
        <taxon>Pseudomonadota</taxon>
        <taxon>Alphaproteobacteria</taxon>
        <taxon>Hyphomicrobiales</taxon>
        <taxon>Nitrobacteraceae</taxon>
        <taxon>Bradyrhizobium</taxon>
    </lineage>
</organism>
<sequence>MIYTKDLVHAFAPHRRNALVVSGRSGQYWLDISEGGADLPVGDPSMGGHAGFSFGLALAQPEKPVVVFDSEGDLLMNLSILTTIAEKAPRNYYYFLMDNECYATTGGQPVPNAKNVAYDLVARGCGINRTYFFDDLATYTAALPEILAKDGPVFVWNKIHPEIENRPPGQRAPWRKRSPAKVVADTRKFLGVTR</sequence>
<evidence type="ECO:0000313" key="4">
    <source>
        <dbReference type="EMBL" id="MCG2629392.1"/>
    </source>
</evidence>
<evidence type="ECO:0000256" key="1">
    <source>
        <dbReference type="ARBA" id="ARBA00022793"/>
    </source>
</evidence>
<proteinExistence type="predicted"/>
<dbReference type="Gene3D" id="3.40.50.970">
    <property type="match status" value="1"/>
</dbReference>
<dbReference type="PANTHER" id="PTHR42818:SF1">
    <property type="entry name" value="SULFOPYRUVATE DECARBOXYLASE"/>
    <property type="match status" value="1"/>
</dbReference>
<dbReference type="Proteomes" id="UP001139054">
    <property type="component" value="Unassembled WGS sequence"/>
</dbReference>
<feature type="domain" description="Thiamine pyrophosphate enzyme TPP-binding" evidence="3">
    <location>
        <begin position="45"/>
        <end position="155"/>
    </location>
</feature>
<dbReference type="InterPro" id="IPR011766">
    <property type="entry name" value="TPP_enzyme_TPP-bd"/>
</dbReference>
<dbReference type="GO" id="GO:0044281">
    <property type="term" value="P:small molecule metabolic process"/>
    <property type="evidence" value="ECO:0007669"/>
    <property type="project" value="UniProtKB-ARBA"/>
</dbReference>
<dbReference type="InterPro" id="IPR029061">
    <property type="entry name" value="THDP-binding"/>
</dbReference>
<keyword evidence="1" id="KW-0210">Decarboxylase</keyword>
<dbReference type="InterPro" id="IPR051818">
    <property type="entry name" value="TPP_dependent_decarboxylase"/>
</dbReference>
<accession>A0A9X1R8S0</accession>
<dbReference type="SUPFAM" id="SSF52518">
    <property type="entry name" value="Thiamin diphosphate-binding fold (THDP-binding)"/>
    <property type="match status" value="1"/>
</dbReference>
<reference evidence="4" key="1">
    <citation type="submission" date="2022-01" db="EMBL/GenBank/DDBJ databases">
        <title>Genome sequnece data of strain Bradyrhizobium sp. nov.</title>
        <authorList>
            <person name="Zhang J."/>
        </authorList>
    </citation>
    <scope>NUCLEOTIDE SEQUENCE</scope>
    <source>
        <strain evidence="5">WYCCWR 12774</strain>
        <strain evidence="4">WYCCWR 13023</strain>
    </source>
</reference>
<dbReference type="AlphaFoldDB" id="A0A9X1R8S0"/>
<keyword evidence="6" id="KW-1185">Reference proteome</keyword>
<protein>
    <submittedName>
        <fullName evidence="4">Thiamine pyrophosphate-dependent enzyme</fullName>
    </submittedName>
</protein>
<dbReference type="Proteomes" id="UP001139012">
    <property type="component" value="Unassembled WGS sequence"/>
</dbReference>